<name>A0ABV3DPY6_9ACTN</name>
<sequence>MTNTPSASGTGTYVHLGDGRPAVRFTRTYPHPIERVWRFVTEPAELVHWFPSRVEVDLRPGGEMRFSFDPNTPDSVGRVLALDPPRHLSFVWDADELHFDLEPAGSGGTRFTLTNVLAEDDTAARNAAGWQVCLDALDAAANGEHRDGPHAGPTGDWKGYYDAYVAQGVPSGAHIPGVDDVQ</sequence>
<dbReference type="RefSeq" id="WP_358360291.1">
    <property type="nucleotide sequence ID" value="NZ_JBEZFP010000101.1"/>
</dbReference>
<evidence type="ECO:0000313" key="3">
    <source>
        <dbReference type="EMBL" id="MEU8137822.1"/>
    </source>
</evidence>
<evidence type="ECO:0000259" key="2">
    <source>
        <dbReference type="Pfam" id="PF08327"/>
    </source>
</evidence>
<evidence type="ECO:0000313" key="4">
    <source>
        <dbReference type="Proteomes" id="UP001551482"/>
    </source>
</evidence>
<feature type="domain" description="Activator of Hsp90 ATPase homologue 1/2-like C-terminal" evidence="2">
    <location>
        <begin position="31"/>
        <end position="140"/>
    </location>
</feature>
<dbReference type="InterPro" id="IPR023393">
    <property type="entry name" value="START-like_dom_sf"/>
</dbReference>
<reference evidence="3 4" key="1">
    <citation type="submission" date="2024-06" db="EMBL/GenBank/DDBJ databases">
        <title>The Natural Products Discovery Center: Release of the First 8490 Sequenced Strains for Exploring Actinobacteria Biosynthetic Diversity.</title>
        <authorList>
            <person name="Kalkreuter E."/>
            <person name="Kautsar S.A."/>
            <person name="Yang D."/>
            <person name="Bader C.D."/>
            <person name="Teijaro C.N."/>
            <person name="Fluegel L."/>
            <person name="Davis C.M."/>
            <person name="Simpson J.R."/>
            <person name="Lauterbach L."/>
            <person name="Steele A.D."/>
            <person name="Gui C."/>
            <person name="Meng S."/>
            <person name="Li G."/>
            <person name="Viehrig K."/>
            <person name="Ye F."/>
            <person name="Su P."/>
            <person name="Kiefer A.F."/>
            <person name="Nichols A."/>
            <person name="Cepeda A.J."/>
            <person name="Yan W."/>
            <person name="Fan B."/>
            <person name="Jiang Y."/>
            <person name="Adhikari A."/>
            <person name="Zheng C.-J."/>
            <person name="Schuster L."/>
            <person name="Cowan T.M."/>
            <person name="Smanski M.J."/>
            <person name="Chevrette M.G."/>
            <person name="De Carvalho L.P.S."/>
            <person name="Shen B."/>
        </authorList>
    </citation>
    <scope>NUCLEOTIDE SEQUENCE [LARGE SCALE GENOMIC DNA]</scope>
    <source>
        <strain evidence="3 4">NPDC048946</strain>
    </source>
</reference>
<dbReference type="CDD" id="cd08899">
    <property type="entry name" value="SRPBCC_CalC_Aha1-like_6"/>
    <property type="match status" value="1"/>
</dbReference>
<proteinExistence type="inferred from homology"/>
<dbReference type="InterPro" id="IPR013538">
    <property type="entry name" value="ASHA1/2-like_C"/>
</dbReference>
<organism evidence="3 4">
    <name type="scientific">Streptodolium elevatio</name>
    <dbReference type="NCBI Taxonomy" id="3157996"/>
    <lineage>
        <taxon>Bacteria</taxon>
        <taxon>Bacillati</taxon>
        <taxon>Actinomycetota</taxon>
        <taxon>Actinomycetes</taxon>
        <taxon>Kitasatosporales</taxon>
        <taxon>Streptomycetaceae</taxon>
        <taxon>Streptodolium</taxon>
    </lineage>
</organism>
<gene>
    <name evidence="3" type="ORF">AB0C36_30465</name>
</gene>
<protein>
    <submittedName>
        <fullName evidence="3">SRPBCC family protein</fullName>
    </submittedName>
</protein>
<evidence type="ECO:0000256" key="1">
    <source>
        <dbReference type="ARBA" id="ARBA00006817"/>
    </source>
</evidence>
<dbReference type="Gene3D" id="3.30.530.20">
    <property type="match status" value="1"/>
</dbReference>
<dbReference type="SUPFAM" id="SSF55961">
    <property type="entry name" value="Bet v1-like"/>
    <property type="match status" value="1"/>
</dbReference>
<dbReference type="Proteomes" id="UP001551482">
    <property type="component" value="Unassembled WGS sequence"/>
</dbReference>
<keyword evidence="4" id="KW-1185">Reference proteome</keyword>
<comment type="caution">
    <text evidence="3">The sequence shown here is derived from an EMBL/GenBank/DDBJ whole genome shotgun (WGS) entry which is preliminary data.</text>
</comment>
<dbReference type="EMBL" id="JBEZFP010000101">
    <property type="protein sequence ID" value="MEU8137822.1"/>
    <property type="molecule type" value="Genomic_DNA"/>
</dbReference>
<accession>A0ABV3DPY6</accession>
<dbReference type="Pfam" id="PF08327">
    <property type="entry name" value="AHSA1"/>
    <property type="match status" value="1"/>
</dbReference>
<comment type="similarity">
    <text evidence="1">Belongs to the AHA1 family.</text>
</comment>